<proteinExistence type="inferred from homology"/>
<dbReference type="InterPro" id="IPR023584">
    <property type="entry name" value="Ribosome_recyc_fac_dom"/>
</dbReference>
<dbReference type="PANTHER" id="PTHR20982:SF3">
    <property type="entry name" value="MITOCHONDRIAL RIBOSOME RECYCLING FACTOR PSEUDO 1"/>
    <property type="match status" value="1"/>
</dbReference>
<feature type="domain" description="Ribosome recycling factor" evidence="5">
    <location>
        <begin position="81"/>
        <end position="241"/>
    </location>
</feature>
<dbReference type="PANTHER" id="PTHR20982">
    <property type="entry name" value="RIBOSOME RECYCLING FACTOR"/>
    <property type="match status" value="1"/>
</dbReference>
<name>A0A1I7YCN7_9BILA</name>
<dbReference type="Proteomes" id="UP000095287">
    <property type="component" value="Unplaced"/>
</dbReference>
<evidence type="ECO:0000256" key="3">
    <source>
        <dbReference type="ARBA" id="ARBA00022917"/>
    </source>
</evidence>
<keyword evidence="3" id="KW-0648">Protein biosynthesis</keyword>
<evidence type="ECO:0000256" key="2">
    <source>
        <dbReference type="ARBA" id="ARBA00020581"/>
    </source>
</evidence>
<dbReference type="Pfam" id="PF01765">
    <property type="entry name" value="RRF"/>
    <property type="match status" value="1"/>
</dbReference>
<evidence type="ECO:0000256" key="4">
    <source>
        <dbReference type="ARBA" id="ARBA00033107"/>
    </source>
</evidence>
<organism evidence="6 7">
    <name type="scientific">Steinernema glaseri</name>
    <dbReference type="NCBI Taxonomy" id="37863"/>
    <lineage>
        <taxon>Eukaryota</taxon>
        <taxon>Metazoa</taxon>
        <taxon>Ecdysozoa</taxon>
        <taxon>Nematoda</taxon>
        <taxon>Chromadorea</taxon>
        <taxon>Rhabditida</taxon>
        <taxon>Tylenchina</taxon>
        <taxon>Panagrolaimomorpha</taxon>
        <taxon>Strongyloidoidea</taxon>
        <taxon>Steinernematidae</taxon>
        <taxon>Steinernema</taxon>
    </lineage>
</organism>
<dbReference type="Gene3D" id="1.10.132.20">
    <property type="entry name" value="Ribosome-recycling factor"/>
    <property type="match status" value="1"/>
</dbReference>
<keyword evidence="6" id="KW-1185">Reference proteome</keyword>
<reference evidence="7" key="1">
    <citation type="submission" date="2016-11" db="UniProtKB">
        <authorList>
            <consortium name="WormBaseParasite"/>
        </authorList>
    </citation>
    <scope>IDENTIFICATION</scope>
</reference>
<sequence>MFRALSRSPQLVRAAVRLHSVQQVTVAPLHLSPCLAKVRKSEKKKKGNVKGALSEAAHAAGENEFVNGALAEMQRMEKVLSEELAKHFSLQVDLRVYEDIPVKLESGEEHKLNHLGRVSLKTPHLVMVNLADNPGAIKAVKLAIQKSSLNVNAQHEGVVLYLPVPRMTRERREEMAATAKTKILNDYKNALNDIYTKFDKKSTKASKSIDDASHTRSVLLTTKRAMEARGVDLIEAKRKALLSEVA</sequence>
<evidence type="ECO:0000259" key="5">
    <source>
        <dbReference type="Pfam" id="PF01765"/>
    </source>
</evidence>
<evidence type="ECO:0000313" key="7">
    <source>
        <dbReference type="WBParaSite" id="L893_g14794.t1"/>
    </source>
</evidence>
<dbReference type="SUPFAM" id="SSF55194">
    <property type="entry name" value="Ribosome recycling factor, RRF"/>
    <property type="match status" value="1"/>
</dbReference>
<dbReference type="WBParaSite" id="L893_g14794.t1">
    <property type="protein sequence ID" value="L893_g14794.t1"/>
    <property type="gene ID" value="L893_g14794"/>
</dbReference>
<protein>
    <recommendedName>
        <fullName evidence="2">Ribosome-recycling factor, mitochondrial</fullName>
    </recommendedName>
    <alternativeName>
        <fullName evidence="4">Ribosome-releasing factor, mitochondrial</fullName>
    </alternativeName>
</protein>
<dbReference type="GO" id="GO:0006412">
    <property type="term" value="P:translation"/>
    <property type="evidence" value="ECO:0007669"/>
    <property type="project" value="UniProtKB-KW"/>
</dbReference>
<dbReference type="InterPro" id="IPR036191">
    <property type="entry name" value="RRF_sf"/>
</dbReference>
<dbReference type="Gene3D" id="3.30.1360.40">
    <property type="match status" value="1"/>
</dbReference>
<evidence type="ECO:0000313" key="6">
    <source>
        <dbReference type="Proteomes" id="UP000095287"/>
    </source>
</evidence>
<accession>A0A1I7YCN7</accession>
<evidence type="ECO:0000256" key="1">
    <source>
        <dbReference type="ARBA" id="ARBA00005912"/>
    </source>
</evidence>
<dbReference type="InterPro" id="IPR002661">
    <property type="entry name" value="Ribosome_recyc_fac"/>
</dbReference>
<comment type="similarity">
    <text evidence="1">Belongs to the RRF family.</text>
</comment>
<dbReference type="AlphaFoldDB" id="A0A1I7YCN7"/>
<dbReference type="GO" id="GO:0005739">
    <property type="term" value="C:mitochondrion"/>
    <property type="evidence" value="ECO:0007669"/>
    <property type="project" value="TreeGrafter"/>
</dbReference>
<dbReference type="GO" id="GO:0043023">
    <property type="term" value="F:ribosomal large subunit binding"/>
    <property type="evidence" value="ECO:0007669"/>
    <property type="project" value="TreeGrafter"/>
</dbReference>